<proteinExistence type="inferred from homology"/>
<feature type="transmembrane region" description="Helical" evidence="6">
    <location>
        <begin position="262"/>
        <end position="280"/>
    </location>
</feature>
<name>A0A4S8J1W9_MUSBA</name>
<dbReference type="Pfam" id="PF05055">
    <property type="entry name" value="DUF677"/>
    <property type="match status" value="1"/>
</dbReference>
<dbReference type="GO" id="GO:0016020">
    <property type="term" value="C:membrane"/>
    <property type="evidence" value="ECO:0007669"/>
    <property type="project" value="UniProtKB-SubCell"/>
</dbReference>
<sequence>MTSMGQRKGKVVQGIGAKVVQGGKGAIRIFFELEDKCEVVAPISSSSFNLSEEYTNAFRTESYHEFWAQVLGLAFDDGAALNPRGSGTAARLPSHRLLAEHLLHPDQPTVTKILAHIRTRYRPDIHALLSDYYAETADASLLCGLLLKDIDQIRRRYRPFKAALHSVVYDSQSRHGLQAIIDYLVDISKTANPFHSSASSQSKFREVQQGCADLLKRLGSRRKKVTAKLRFINLLKRALAISAVVVLAASASIVGACTTMHALVALIALPVFLSASSWMASSRRLCRVMAQLDAAAKGTYILNRDLDTISRLVARLDDEAEHMLALLSLCEWHDGRRRRLTQEVVRQISKNLASFNQQLDELEEHLYLCFMTINEARRLVMKELLVANASRVQKNSTRSLSLELAMAGGGKRGEASSRLLVTLLVTLLAFFATDSSAARVTPRPQSLARVVLSALGAKALPPAPTASVSSTSALASIVWTTRSARPTPVAGWLDGFPKPEPSQQWAIEETGGKLGTMV</sequence>
<organism evidence="7 8">
    <name type="scientific">Musa balbisiana</name>
    <name type="common">Banana</name>
    <dbReference type="NCBI Taxonomy" id="52838"/>
    <lineage>
        <taxon>Eukaryota</taxon>
        <taxon>Viridiplantae</taxon>
        <taxon>Streptophyta</taxon>
        <taxon>Embryophyta</taxon>
        <taxon>Tracheophyta</taxon>
        <taxon>Spermatophyta</taxon>
        <taxon>Magnoliopsida</taxon>
        <taxon>Liliopsida</taxon>
        <taxon>Zingiberales</taxon>
        <taxon>Musaceae</taxon>
        <taxon>Musa</taxon>
    </lineage>
</organism>
<keyword evidence="4 6" id="KW-1133">Transmembrane helix</keyword>
<feature type="transmembrane region" description="Helical" evidence="6">
    <location>
        <begin position="238"/>
        <end position="256"/>
    </location>
</feature>
<dbReference type="PANTHER" id="PTHR31113:SF6">
    <property type="entry name" value="UPF0496 PROTEIN 3"/>
    <property type="match status" value="1"/>
</dbReference>
<gene>
    <name evidence="7" type="ORF">C4D60_Mb11t01950</name>
</gene>
<evidence type="ECO:0000313" key="8">
    <source>
        <dbReference type="Proteomes" id="UP000317650"/>
    </source>
</evidence>
<evidence type="ECO:0000256" key="1">
    <source>
        <dbReference type="ARBA" id="ARBA00004370"/>
    </source>
</evidence>
<evidence type="ECO:0000256" key="3">
    <source>
        <dbReference type="ARBA" id="ARBA00022692"/>
    </source>
</evidence>
<keyword evidence="8" id="KW-1185">Reference proteome</keyword>
<evidence type="ECO:0000256" key="6">
    <source>
        <dbReference type="SAM" id="Phobius"/>
    </source>
</evidence>
<keyword evidence="3 6" id="KW-0812">Transmembrane</keyword>
<dbReference type="EMBL" id="PYDT01000007">
    <property type="protein sequence ID" value="THU54999.1"/>
    <property type="molecule type" value="Genomic_DNA"/>
</dbReference>
<protein>
    <submittedName>
        <fullName evidence="7">Uncharacterized protein</fullName>
    </submittedName>
</protein>
<dbReference type="Proteomes" id="UP000317650">
    <property type="component" value="Chromosome 11"/>
</dbReference>
<evidence type="ECO:0000313" key="7">
    <source>
        <dbReference type="EMBL" id="THU54999.1"/>
    </source>
</evidence>
<evidence type="ECO:0000256" key="4">
    <source>
        <dbReference type="ARBA" id="ARBA00022989"/>
    </source>
</evidence>
<reference evidence="7 8" key="1">
    <citation type="journal article" date="2019" name="Nat. Plants">
        <title>Genome sequencing of Musa balbisiana reveals subgenome evolution and function divergence in polyploid bananas.</title>
        <authorList>
            <person name="Yao X."/>
        </authorList>
    </citation>
    <scope>NUCLEOTIDE SEQUENCE [LARGE SCALE GENOMIC DNA]</scope>
    <source>
        <strain evidence="8">cv. DH-PKW</strain>
        <tissue evidence="7">Leaves</tissue>
    </source>
</reference>
<evidence type="ECO:0000256" key="5">
    <source>
        <dbReference type="ARBA" id="ARBA00023136"/>
    </source>
</evidence>
<accession>A0A4S8J1W9</accession>
<evidence type="ECO:0000256" key="2">
    <source>
        <dbReference type="ARBA" id="ARBA00009074"/>
    </source>
</evidence>
<comment type="similarity">
    <text evidence="2">Belongs to the UPF0496 family.</text>
</comment>
<keyword evidence="5 6" id="KW-0472">Membrane</keyword>
<comment type="caution">
    <text evidence="7">The sequence shown here is derived from an EMBL/GenBank/DDBJ whole genome shotgun (WGS) entry which is preliminary data.</text>
</comment>
<dbReference type="PANTHER" id="PTHR31113">
    <property type="entry name" value="UPF0496 PROTEIN 3-RELATED"/>
    <property type="match status" value="1"/>
</dbReference>
<comment type="subcellular location">
    <subcellularLocation>
        <location evidence="1">Membrane</location>
    </subcellularLocation>
</comment>
<dbReference type="InterPro" id="IPR007749">
    <property type="entry name" value="DUF677"/>
</dbReference>
<dbReference type="AlphaFoldDB" id="A0A4S8J1W9"/>